<accession>A0ACC3AF27</accession>
<comment type="caution">
    <text evidence="1">The sequence shown here is derived from an EMBL/GenBank/DDBJ whole genome shotgun (WGS) entry which is preliminary data.</text>
</comment>
<protein>
    <submittedName>
        <fullName evidence="1">Uncharacterized protein</fullName>
    </submittedName>
</protein>
<gene>
    <name evidence="1" type="ORF">H2198_002259</name>
</gene>
<evidence type="ECO:0000313" key="2">
    <source>
        <dbReference type="Proteomes" id="UP001172386"/>
    </source>
</evidence>
<reference evidence="1" key="1">
    <citation type="submission" date="2022-10" db="EMBL/GenBank/DDBJ databases">
        <title>Culturing micro-colonial fungi from biological soil crusts in the Mojave desert and describing Neophaeococcomyces mojavensis, and introducing the new genera and species Taxawa tesnikishii.</title>
        <authorList>
            <person name="Kurbessoian T."/>
            <person name="Stajich J.E."/>
        </authorList>
    </citation>
    <scope>NUCLEOTIDE SEQUENCE</scope>
    <source>
        <strain evidence="1">JES_112</strain>
    </source>
</reference>
<proteinExistence type="predicted"/>
<evidence type="ECO:0000313" key="1">
    <source>
        <dbReference type="EMBL" id="KAJ9660914.1"/>
    </source>
</evidence>
<organism evidence="1 2">
    <name type="scientific">Neophaeococcomyces mojaviensis</name>
    <dbReference type="NCBI Taxonomy" id="3383035"/>
    <lineage>
        <taxon>Eukaryota</taxon>
        <taxon>Fungi</taxon>
        <taxon>Dikarya</taxon>
        <taxon>Ascomycota</taxon>
        <taxon>Pezizomycotina</taxon>
        <taxon>Eurotiomycetes</taxon>
        <taxon>Chaetothyriomycetidae</taxon>
        <taxon>Chaetothyriales</taxon>
        <taxon>Chaetothyriales incertae sedis</taxon>
        <taxon>Neophaeococcomyces</taxon>
    </lineage>
</organism>
<sequence length="204" mass="23672">MQTVGALTVLVFGESLSLPKRLSRISCNNYASEAGQAQWNKLKDRAIDICKQRLKEAGVLANVTGRIKEKDSLKKCLYEFGPSKGYKKEGDFWTHRRDIVGLRIAVYFPGQEPDVIPIIQGAFEEEVRHRKEKGSWPTPQIETYRKRFGGYDENHYWFKLCPEDKMMWASTVKEFSRFNFAPSLWIPGIPSFTIWNTKPWMCKI</sequence>
<dbReference type="EMBL" id="JAPDRQ010000027">
    <property type="protein sequence ID" value="KAJ9660914.1"/>
    <property type="molecule type" value="Genomic_DNA"/>
</dbReference>
<dbReference type="Proteomes" id="UP001172386">
    <property type="component" value="Unassembled WGS sequence"/>
</dbReference>
<name>A0ACC3AF27_9EURO</name>
<keyword evidence="2" id="KW-1185">Reference proteome</keyword>